<proteinExistence type="predicted"/>
<dbReference type="KEGG" id="btab:109029832"/>
<gene>
    <name evidence="1" type="ORF">BEMITA_LOCUS2324</name>
</gene>
<keyword evidence="2" id="KW-1185">Reference proteome</keyword>
<reference evidence="1" key="1">
    <citation type="submission" date="2021-12" db="EMBL/GenBank/DDBJ databases">
        <authorList>
            <person name="King R."/>
        </authorList>
    </citation>
    <scope>NUCLEOTIDE SEQUENCE</scope>
</reference>
<dbReference type="AlphaFoldDB" id="A0A9P0A2W3"/>
<dbReference type="Proteomes" id="UP001152759">
    <property type="component" value="Chromosome 10"/>
</dbReference>
<accession>A0A9P0A2W3</accession>
<dbReference type="EMBL" id="OU963871">
    <property type="protein sequence ID" value="CAH0382826.1"/>
    <property type="molecule type" value="Genomic_DNA"/>
</dbReference>
<evidence type="ECO:0000313" key="2">
    <source>
        <dbReference type="Proteomes" id="UP001152759"/>
    </source>
</evidence>
<name>A0A9P0A2W3_BEMTA</name>
<organism evidence="1 2">
    <name type="scientific">Bemisia tabaci</name>
    <name type="common">Sweetpotato whitefly</name>
    <name type="synonym">Aleurodes tabaci</name>
    <dbReference type="NCBI Taxonomy" id="7038"/>
    <lineage>
        <taxon>Eukaryota</taxon>
        <taxon>Metazoa</taxon>
        <taxon>Ecdysozoa</taxon>
        <taxon>Arthropoda</taxon>
        <taxon>Hexapoda</taxon>
        <taxon>Insecta</taxon>
        <taxon>Pterygota</taxon>
        <taxon>Neoptera</taxon>
        <taxon>Paraneoptera</taxon>
        <taxon>Hemiptera</taxon>
        <taxon>Sternorrhyncha</taxon>
        <taxon>Aleyrodoidea</taxon>
        <taxon>Aleyrodidae</taxon>
        <taxon>Aleyrodinae</taxon>
        <taxon>Bemisia</taxon>
    </lineage>
</organism>
<evidence type="ECO:0000313" key="1">
    <source>
        <dbReference type="EMBL" id="CAH0382826.1"/>
    </source>
</evidence>
<protein>
    <submittedName>
        <fullName evidence="1">Uncharacterized protein</fullName>
    </submittedName>
</protein>
<sequence length="224" mass="25727">MRGRIFILIFISLAALYFHPCSTLSWKLRHWKGLLMFSKNKCEDRCKFKHGYFRDDLRQFQIASRASRKIIPGKCQCMVSKELKDYITKHHSKKVAKRYALLNFFGRTQKGRDELQNLGMVFITYEQLNDIVKKRAAEERLQAAQKAADQEKLLAAKKAALTKTTSGASGTPSQKDGASGFGDVLTNLQYAEGVVFKSPAEIERELQEQIRKFKESEEAKKRQL</sequence>